<dbReference type="Proteomes" id="UP000094020">
    <property type="component" value="Chromosome 5"/>
</dbReference>
<dbReference type="EMBL" id="CP144523">
    <property type="protein sequence ID" value="WWC70475.1"/>
    <property type="molecule type" value="Genomic_DNA"/>
</dbReference>
<evidence type="ECO:0000313" key="4">
    <source>
        <dbReference type="Proteomes" id="UP000094020"/>
    </source>
</evidence>
<reference evidence="3" key="4">
    <citation type="submission" date="2024-02" db="EMBL/GenBank/DDBJ databases">
        <title>Comparative genomics of Cryptococcus and Kwoniella reveals pathogenesis evolution and contrasting modes of karyotype evolution via chromosome fusion or intercentromeric recombination.</title>
        <authorList>
            <person name="Coelho M.A."/>
            <person name="David-Palma M."/>
            <person name="Shea T."/>
            <person name="Bowers K."/>
            <person name="McGinley-Smith S."/>
            <person name="Mohammad A.W."/>
            <person name="Gnirke A."/>
            <person name="Yurkov A.M."/>
            <person name="Nowrousian M."/>
            <person name="Sun S."/>
            <person name="Cuomo C.A."/>
            <person name="Heitman J."/>
        </authorList>
    </citation>
    <scope>NUCLEOTIDE SEQUENCE</scope>
    <source>
        <strain evidence="3">CBS 10737</strain>
    </source>
</reference>
<sequence>MNFTKYCDSLLKHPDISSQEDIDTLSTAGELRGRQVEDYLKTQNVTFDLQYSDTGIRHKLAQQCAAGAAERKKFADNMEKRRNRPLQWPNDWIRTDGRHKYSASVQTTSKSEAQSSQPDHVPGRDTDPAASMNLNAISDCTNLNQQTHYPTSTPGQYSNDGPAPLMGQSNLPPNDNRVPQLSSFVQSETGAATSDGSQVLRYSKPVWHGSRLAVFDWQTEAWMFWQDDHYVDEHDRPVQ</sequence>
<evidence type="ECO:0000313" key="3">
    <source>
        <dbReference type="EMBL" id="WWC70475.1"/>
    </source>
</evidence>
<accession>A0A1B9I1R1</accession>
<gene>
    <name evidence="2" type="ORF">I206_03993</name>
    <name evidence="3" type="ORF">I206_104426</name>
</gene>
<reference evidence="2" key="3">
    <citation type="submission" date="2016-07" db="EMBL/GenBank/DDBJ databases">
        <title>Evolution of pathogenesis and genome organization in the Tremellales.</title>
        <authorList>
            <person name="Cuomo C."/>
            <person name="Litvintseva A."/>
            <person name="Heitman J."/>
            <person name="Chen Y."/>
            <person name="Sun S."/>
            <person name="Springer D."/>
            <person name="Dromer F."/>
            <person name="Young S."/>
            <person name="Zeng Q."/>
            <person name="Chapman S."/>
            <person name="Gujja S."/>
            <person name="Saif S."/>
            <person name="Birren B."/>
        </authorList>
    </citation>
    <scope>NUCLEOTIDE SEQUENCE</scope>
    <source>
        <strain evidence="2">CBS 10737</strain>
    </source>
</reference>
<protein>
    <submittedName>
        <fullName evidence="2">Uncharacterized protein</fullName>
    </submittedName>
</protein>
<proteinExistence type="predicted"/>
<dbReference type="EMBL" id="KI894011">
    <property type="protein sequence ID" value="OCF49472.1"/>
    <property type="molecule type" value="Genomic_DNA"/>
</dbReference>
<organism evidence="2">
    <name type="scientific">Kwoniella pini CBS 10737</name>
    <dbReference type="NCBI Taxonomy" id="1296096"/>
    <lineage>
        <taxon>Eukaryota</taxon>
        <taxon>Fungi</taxon>
        <taxon>Dikarya</taxon>
        <taxon>Basidiomycota</taxon>
        <taxon>Agaricomycotina</taxon>
        <taxon>Tremellomycetes</taxon>
        <taxon>Tremellales</taxon>
        <taxon>Cryptococcaceae</taxon>
        <taxon>Kwoniella</taxon>
    </lineage>
</organism>
<evidence type="ECO:0000256" key="1">
    <source>
        <dbReference type="SAM" id="MobiDB-lite"/>
    </source>
</evidence>
<feature type="region of interest" description="Disordered" evidence="1">
    <location>
        <begin position="75"/>
        <end position="132"/>
    </location>
</feature>
<feature type="region of interest" description="Disordered" evidence="1">
    <location>
        <begin position="144"/>
        <end position="163"/>
    </location>
</feature>
<feature type="compositionally biased region" description="Polar residues" evidence="1">
    <location>
        <begin position="144"/>
        <end position="159"/>
    </location>
</feature>
<reference evidence="2" key="1">
    <citation type="submission" date="2013-07" db="EMBL/GenBank/DDBJ databases">
        <title>The Genome Sequence of Cryptococcus pinus CBS10737.</title>
        <authorList>
            <consortium name="The Broad Institute Genome Sequencing Platform"/>
            <person name="Cuomo C."/>
            <person name="Litvintseva A."/>
            <person name="Chen Y."/>
            <person name="Heitman J."/>
            <person name="Sun S."/>
            <person name="Springer D."/>
            <person name="Dromer F."/>
            <person name="Young S.K."/>
            <person name="Zeng Q."/>
            <person name="Gargeya S."/>
            <person name="Fitzgerald M."/>
            <person name="Abouelleil A."/>
            <person name="Alvarado L."/>
            <person name="Berlin A.M."/>
            <person name="Chapman S.B."/>
            <person name="Dewar J."/>
            <person name="Goldberg J."/>
            <person name="Griggs A."/>
            <person name="Gujja S."/>
            <person name="Hansen M."/>
            <person name="Howarth C."/>
            <person name="Imamovic A."/>
            <person name="Larimer J."/>
            <person name="McCowan C."/>
            <person name="Murphy C."/>
            <person name="Pearson M."/>
            <person name="Priest M."/>
            <person name="Roberts A."/>
            <person name="Saif S."/>
            <person name="Shea T."/>
            <person name="Sykes S."/>
            <person name="Wortman J."/>
            <person name="Nusbaum C."/>
            <person name="Birren B."/>
        </authorList>
    </citation>
    <scope>NUCLEOTIDE SEQUENCE [LARGE SCALE GENOMIC DNA]</scope>
    <source>
        <strain evidence="2">CBS 10737</strain>
    </source>
</reference>
<dbReference type="KEGG" id="kpin:30172362"/>
<dbReference type="AlphaFoldDB" id="A0A1B9I1R1"/>
<evidence type="ECO:0000313" key="2">
    <source>
        <dbReference type="EMBL" id="OCF49472.1"/>
    </source>
</evidence>
<dbReference type="GeneID" id="30172362"/>
<name>A0A1B9I1R1_9TREE</name>
<feature type="compositionally biased region" description="Polar residues" evidence="1">
    <location>
        <begin position="103"/>
        <end position="118"/>
    </location>
</feature>
<keyword evidence="4" id="KW-1185">Reference proteome</keyword>
<reference evidence="3" key="2">
    <citation type="submission" date="2013-07" db="EMBL/GenBank/DDBJ databases">
        <authorList>
            <consortium name="The Broad Institute Genome Sequencing Platform"/>
            <person name="Cuomo C."/>
            <person name="Litvintseva A."/>
            <person name="Chen Y."/>
            <person name="Heitman J."/>
            <person name="Sun S."/>
            <person name="Springer D."/>
            <person name="Dromer F."/>
            <person name="Young S.K."/>
            <person name="Zeng Q."/>
            <person name="Gargeya S."/>
            <person name="Fitzgerald M."/>
            <person name="Abouelleil A."/>
            <person name="Alvarado L."/>
            <person name="Berlin A.M."/>
            <person name="Chapman S.B."/>
            <person name="Dewar J."/>
            <person name="Goldberg J."/>
            <person name="Griggs A."/>
            <person name="Gujja S."/>
            <person name="Hansen M."/>
            <person name="Howarth C."/>
            <person name="Imamovic A."/>
            <person name="Larimer J."/>
            <person name="McCowan C."/>
            <person name="Murphy C."/>
            <person name="Pearson M."/>
            <person name="Priest M."/>
            <person name="Roberts A."/>
            <person name="Saif S."/>
            <person name="Shea T."/>
            <person name="Sykes S."/>
            <person name="Wortman J."/>
            <person name="Nusbaum C."/>
            <person name="Birren B."/>
        </authorList>
    </citation>
    <scope>NUCLEOTIDE SEQUENCE</scope>
    <source>
        <strain evidence="3">CBS 10737</strain>
    </source>
</reference>
<dbReference type="RefSeq" id="XP_019010691.1">
    <property type="nucleotide sequence ID" value="XM_019155733.1"/>
</dbReference>